<evidence type="ECO:0000313" key="2">
    <source>
        <dbReference type="Proteomes" id="UP001221686"/>
    </source>
</evidence>
<organism evidence="1 2">
    <name type="scientific">Nannocystis bainbridge</name>
    <dbReference type="NCBI Taxonomy" id="2995303"/>
    <lineage>
        <taxon>Bacteria</taxon>
        <taxon>Pseudomonadati</taxon>
        <taxon>Myxococcota</taxon>
        <taxon>Polyangia</taxon>
        <taxon>Nannocystales</taxon>
        <taxon>Nannocystaceae</taxon>
        <taxon>Nannocystis</taxon>
    </lineage>
</organism>
<proteinExistence type="predicted"/>
<evidence type="ECO:0000313" key="1">
    <source>
        <dbReference type="EMBL" id="MDC0720675.1"/>
    </source>
</evidence>
<dbReference type="EMBL" id="JAQNDL010000003">
    <property type="protein sequence ID" value="MDC0720675.1"/>
    <property type="molecule type" value="Genomic_DNA"/>
</dbReference>
<keyword evidence="2" id="KW-1185">Reference proteome</keyword>
<gene>
    <name evidence="1" type="ORF">POL25_27470</name>
</gene>
<accession>A0ABT5E4L6</accession>
<dbReference type="Proteomes" id="UP001221686">
    <property type="component" value="Unassembled WGS sequence"/>
</dbReference>
<name>A0ABT5E4L6_9BACT</name>
<comment type="caution">
    <text evidence="1">The sequence shown here is derived from an EMBL/GenBank/DDBJ whole genome shotgun (WGS) entry which is preliminary data.</text>
</comment>
<reference evidence="1 2" key="1">
    <citation type="submission" date="2022-11" db="EMBL/GenBank/DDBJ databases">
        <title>Minimal conservation of predation-associated metabolite biosynthetic gene clusters underscores biosynthetic potential of Myxococcota including descriptions for ten novel species: Archangium lansinium sp. nov., Myxococcus landrumus sp. nov., Nannocystis bai.</title>
        <authorList>
            <person name="Ahearne A."/>
            <person name="Stevens C."/>
            <person name="Dowd S."/>
        </authorList>
    </citation>
    <scope>NUCLEOTIDE SEQUENCE [LARGE SCALE GENOMIC DNA]</scope>
    <source>
        <strain evidence="1 2">BB15-2</strain>
    </source>
</reference>
<protein>
    <submittedName>
        <fullName evidence="1">Uncharacterized protein</fullName>
    </submittedName>
</protein>
<sequence length="77" mass="8198">MPEVAVAVALLVALVFFLGGVAALVAVLRVLPRRVVAPLCAAIDRAGERLDSLERRHGERLDALERDARACAGRTPP</sequence>
<dbReference type="RefSeq" id="WP_272089184.1">
    <property type="nucleotide sequence ID" value="NZ_JAQNDL010000003.1"/>
</dbReference>